<dbReference type="Pfam" id="PF13432">
    <property type="entry name" value="TPR_16"/>
    <property type="match status" value="1"/>
</dbReference>
<name>A0A498C577_9GAMM</name>
<dbReference type="AlphaFoldDB" id="A0A498C577"/>
<dbReference type="SMART" id="SM00028">
    <property type="entry name" value="TPR"/>
    <property type="match status" value="2"/>
</dbReference>
<proteinExistence type="predicted"/>
<sequence length="107" mass="11816">MSMLDNLEKMLATGRDSPMLRLSLGSGYLKQGEPGRAIDHLEAALEQDGDYSAAWKVYAAALADDDRLDEAITAYRRGIDVAEAQGDKQAVKEMRVFLGRLEKRRGS</sequence>
<keyword evidence="2" id="KW-1185">Reference proteome</keyword>
<evidence type="ECO:0000313" key="1">
    <source>
        <dbReference type="EMBL" id="RLK48130.1"/>
    </source>
</evidence>
<protein>
    <submittedName>
        <fullName evidence="1">Tetratricopeptide repeat protein</fullName>
    </submittedName>
</protein>
<gene>
    <name evidence="1" type="ORF">DFR31_2007</name>
</gene>
<dbReference type="Proteomes" id="UP000275461">
    <property type="component" value="Unassembled WGS sequence"/>
</dbReference>
<dbReference type="Gene3D" id="1.25.40.10">
    <property type="entry name" value="Tetratricopeptide repeat domain"/>
    <property type="match status" value="1"/>
</dbReference>
<organism evidence="1 2">
    <name type="scientific">Alkalispirillum mobile</name>
    <dbReference type="NCBI Taxonomy" id="85925"/>
    <lineage>
        <taxon>Bacteria</taxon>
        <taxon>Pseudomonadati</taxon>
        <taxon>Pseudomonadota</taxon>
        <taxon>Gammaproteobacteria</taxon>
        <taxon>Chromatiales</taxon>
        <taxon>Ectothiorhodospiraceae</taxon>
        <taxon>Alkalispirillum</taxon>
    </lineage>
</organism>
<reference evidence="1 2" key="1">
    <citation type="submission" date="2018-10" db="EMBL/GenBank/DDBJ databases">
        <title>Genomic Encyclopedia of Type Strains, Phase IV (KMG-IV): sequencing the most valuable type-strain genomes for metagenomic binning, comparative biology and taxonomic classification.</title>
        <authorList>
            <person name="Goeker M."/>
        </authorList>
    </citation>
    <scope>NUCLEOTIDE SEQUENCE [LARGE SCALE GENOMIC DNA]</scope>
    <source>
        <strain evidence="1 2">DSM 12769</strain>
    </source>
</reference>
<comment type="caution">
    <text evidence="1">The sequence shown here is derived from an EMBL/GenBank/DDBJ whole genome shotgun (WGS) entry which is preliminary data.</text>
</comment>
<dbReference type="InterPro" id="IPR019734">
    <property type="entry name" value="TPR_rpt"/>
</dbReference>
<dbReference type="SUPFAM" id="SSF48452">
    <property type="entry name" value="TPR-like"/>
    <property type="match status" value="1"/>
</dbReference>
<dbReference type="RefSeq" id="WP_211328289.1">
    <property type="nucleotide sequence ID" value="NZ_RCDA01000003.1"/>
</dbReference>
<dbReference type="InterPro" id="IPR011990">
    <property type="entry name" value="TPR-like_helical_dom_sf"/>
</dbReference>
<evidence type="ECO:0000313" key="2">
    <source>
        <dbReference type="Proteomes" id="UP000275461"/>
    </source>
</evidence>
<dbReference type="EMBL" id="RCDA01000003">
    <property type="protein sequence ID" value="RLK48130.1"/>
    <property type="molecule type" value="Genomic_DNA"/>
</dbReference>
<accession>A0A498C577</accession>